<proteinExistence type="predicted"/>
<evidence type="ECO:0008006" key="3">
    <source>
        <dbReference type="Google" id="ProtNLM"/>
    </source>
</evidence>
<dbReference type="HOGENOM" id="CLU_040642_0_0_6"/>
<evidence type="ECO:0000313" key="2">
    <source>
        <dbReference type="Proteomes" id="UP000000683"/>
    </source>
</evidence>
<dbReference type="OrthoDB" id="9814110at2"/>
<dbReference type="InterPro" id="IPR029044">
    <property type="entry name" value="Nucleotide-diphossugar_trans"/>
</dbReference>
<sequence>MFLIMSAAYIGQELQSVFGRMPPSFLPLGNRRLFNHQIKLAKASSDLICLALPQSYKVPEMDRAILENNNVKLLFIQEKLGLGEAVVAALSQSLHDFNEPFELLFGDTLFTELPKGQNFLSYSKVSENYHWAVIAKNDHGWLQQSEGETEFTDDEVVNGFFRFSKPRDLLKALSQSNWNFLDALNEYRELTDFVSQRSDFWLDFGHLNTYFSSKAHFTTQRSFNNLKITSNWVEKSSDEKDLKIAAESNWFRELPHSLRFYTPQYLGEETRDDVTCYKLEYLHLTALNELYVFADLPIESWKRILNSCISFLVDCSKQHKPAEDPGCSLKELFSDKTEERLQEFCEQRGIDVNDSWCIQGEQFSLKSLLEISNMHVPKKEDYVSVMHGDFCFSNILYDSRSNRIKTIDPRGVTPNGKISIYGNIYYDIAKLSHSVIGLYDFIIAGYFKVSLNGGEVKLEVSVSEKHILIQNYFTELVREKFSLTPKQLIAMQIQLFLSMLPLHCDDFNRQNALFANAFRLGRELIILNREMR</sequence>
<keyword evidence="2" id="KW-1185">Reference proteome</keyword>
<dbReference type="KEGG" id="alt:ambt_18950"/>
<accession>F5Z650</accession>
<organism evidence="1 2">
    <name type="scientific">Alteromonas naphthalenivorans</name>
    <dbReference type="NCBI Taxonomy" id="715451"/>
    <lineage>
        <taxon>Bacteria</taxon>
        <taxon>Pseudomonadati</taxon>
        <taxon>Pseudomonadota</taxon>
        <taxon>Gammaproteobacteria</taxon>
        <taxon>Alteromonadales</taxon>
        <taxon>Alteromonadaceae</taxon>
        <taxon>Alteromonas/Salinimonas group</taxon>
        <taxon>Alteromonas</taxon>
    </lineage>
</organism>
<dbReference type="InterPro" id="IPR011009">
    <property type="entry name" value="Kinase-like_dom_sf"/>
</dbReference>
<gene>
    <name evidence="1" type="ordered locus">ambt_18950</name>
</gene>
<reference evidence="1 2" key="1">
    <citation type="journal article" date="2011" name="J. Bacteriol.">
        <title>Complete genome sequence of the polycyclic aromatic hydrocarbon-degrading bacterium Alteromonas sp. strain SN2.</title>
        <authorList>
            <person name="Jin H.M."/>
            <person name="Jeong H."/>
            <person name="Moon E.J."/>
            <person name="Math R.K."/>
            <person name="Lee K."/>
            <person name="Kim H.J."/>
            <person name="Jeon C.O."/>
            <person name="Oh T.K."/>
            <person name="Kim J.F."/>
        </authorList>
    </citation>
    <scope>NUCLEOTIDE SEQUENCE [LARGE SCALE GENOMIC DNA]</scope>
    <source>
        <strain evidence="2">JCM 17741 / KACC 18427 / KCTC 11700BP / SN2</strain>
    </source>
</reference>
<protein>
    <recommendedName>
        <fullName evidence="3">Capsular polysaccharide biosynthesis protein</fullName>
    </recommendedName>
</protein>
<name>F5Z650_ALTNA</name>
<dbReference type="EMBL" id="CP002339">
    <property type="protein sequence ID" value="AEF05283.1"/>
    <property type="molecule type" value="Genomic_DNA"/>
</dbReference>
<dbReference type="SUPFAM" id="SSF53448">
    <property type="entry name" value="Nucleotide-diphospho-sugar transferases"/>
    <property type="match status" value="1"/>
</dbReference>
<dbReference type="AlphaFoldDB" id="F5Z650"/>
<dbReference type="eggNOG" id="COG1208">
    <property type="taxonomic scope" value="Bacteria"/>
</dbReference>
<dbReference type="Proteomes" id="UP000000683">
    <property type="component" value="Chromosome"/>
</dbReference>
<dbReference type="Gene3D" id="3.90.550.10">
    <property type="entry name" value="Spore Coat Polysaccharide Biosynthesis Protein SpsA, Chain A"/>
    <property type="match status" value="1"/>
</dbReference>
<evidence type="ECO:0000313" key="1">
    <source>
        <dbReference type="EMBL" id="AEF05283.1"/>
    </source>
</evidence>
<dbReference type="RefSeq" id="WP_013786195.1">
    <property type="nucleotide sequence ID" value="NC_015554.1"/>
</dbReference>
<dbReference type="SUPFAM" id="SSF56112">
    <property type="entry name" value="Protein kinase-like (PK-like)"/>
    <property type="match status" value="1"/>
</dbReference>